<comment type="caution">
    <text evidence="5">The sequence shown here is derived from an EMBL/GenBank/DDBJ whole genome shotgun (WGS) entry which is preliminary data.</text>
</comment>
<organism evidence="5 6">
    <name type="scientific">Periconia digitata</name>
    <dbReference type="NCBI Taxonomy" id="1303443"/>
    <lineage>
        <taxon>Eukaryota</taxon>
        <taxon>Fungi</taxon>
        <taxon>Dikarya</taxon>
        <taxon>Ascomycota</taxon>
        <taxon>Pezizomycotina</taxon>
        <taxon>Dothideomycetes</taxon>
        <taxon>Pleosporomycetidae</taxon>
        <taxon>Pleosporales</taxon>
        <taxon>Massarineae</taxon>
        <taxon>Periconiaceae</taxon>
        <taxon>Periconia</taxon>
    </lineage>
</organism>
<reference evidence="5" key="1">
    <citation type="submission" date="2023-01" db="EMBL/GenBank/DDBJ databases">
        <authorList>
            <person name="Van Ghelder C."/>
            <person name="Rancurel C."/>
        </authorList>
    </citation>
    <scope>NUCLEOTIDE SEQUENCE</scope>
    <source>
        <strain evidence="5">CNCM I-4278</strain>
    </source>
</reference>
<dbReference type="PROSITE" id="PS00941">
    <property type="entry name" value="CARBOXYLESTERASE_B_2"/>
    <property type="match status" value="1"/>
</dbReference>
<proteinExistence type="inferred from homology"/>
<protein>
    <recommendedName>
        <fullName evidence="3">Carboxylic ester hydrolase</fullName>
        <ecNumber evidence="3">3.1.1.-</ecNumber>
    </recommendedName>
</protein>
<gene>
    <name evidence="5" type="ORF">PDIGIT_LOCUS6063</name>
</gene>
<evidence type="ECO:0000256" key="3">
    <source>
        <dbReference type="RuleBase" id="RU361235"/>
    </source>
</evidence>
<dbReference type="PANTHER" id="PTHR43918">
    <property type="entry name" value="ACETYLCHOLINESTERASE"/>
    <property type="match status" value="1"/>
</dbReference>
<keyword evidence="6" id="KW-1185">Reference proteome</keyword>
<accession>A0A9W4UCV3</accession>
<evidence type="ECO:0000256" key="1">
    <source>
        <dbReference type="ARBA" id="ARBA00005964"/>
    </source>
</evidence>
<name>A0A9W4UCV3_9PLEO</name>
<dbReference type="PANTHER" id="PTHR43918:SF4">
    <property type="entry name" value="CARBOXYLIC ESTER HYDROLASE"/>
    <property type="match status" value="1"/>
</dbReference>
<dbReference type="AlphaFoldDB" id="A0A9W4UCV3"/>
<feature type="domain" description="Carboxylesterase type B" evidence="4">
    <location>
        <begin position="332"/>
        <end position="501"/>
    </location>
</feature>
<dbReference type="EC" id="3.1.1.-" evidence="3"/>
<keyword evidence="2 3" id="KW-0378">Hydrolase</keyword>
<dbReference type="SUPFAM" id="SSF53474">
    <property type="entry name" value="alpha/beta-Hydrolases"/>
    <property type="match status" value="1"/>
</dbReference>
<dbReference type="PROSITE" id="PS00122">
    <property type="entry name" value="CARBOXYLESTERASE_B_1"/>
    <property type="match status" value="1"/>
</dbReference>
<dbReference type="Pfam" id="PF00135">
    <property type="entry name" value="COesterase"/>
    <property type="match status" value="2"/>
</dbReference>
<feature type="domain" description="Carboxylesterase type B" evidence="4">
    <location>
        <begin position="46"/>
        <end position="282"/>
    </location>
</feature>
<evidence type="ECO:0000313" key="6">
    <source>
        <dbReference type="Proteomes" id="UP001152607"/>
    </source>
</evidence>
<dbReference type="OrthoDB" id="408631at2759"/>
<dbReference type="InterPro" id="IPR019826">
    <property type="entry name" value="Carboxylesterase_B_AS"/>
</dbReference>
<dbReference type="InterPro" id="IPR029058">
    <property type="entry name" value="AB_hydrolase_fold"/>
</dbReference>
<dbReference type="EMBL" id="CAOQHR010000004">
    <property type="protein sequence ID" value="CAI6333029.1"/>
    <property type="molecule type" value="Genomic_DNA"/>
</dbReference>
<dbReference type="GO" id="GO:0052689">
    <property type="term" value="F:carboxylic ester hydrolase activity"/>
    <property type="evidence" value="ECO:0007669"/>
    <property type="project" value="TreeGrafter"/>
</dbReference>
<dbReference type="InterPro" id="IPR050654">
    <property type="entry name" value="AChE-related_enzymes"/>
</dbReference>
<evidence type="ECO:0000259" key="4">
    <source>
        <dbReference type="Pfam" id="PF00135"/>
    </source>
</evidence>
<comment type="similarity">
    <text evidence="1 3">Belongs to the type-B carboxylesterase/lipase family.</text>
</comment>
<dbReference type="Gene3D" id="3.40.50.1820">
    <property type="entry name" value="alpha/beta hydrolase"/>
    <property type="match status" value="2"/>
</dbReference>
<dbReference type="InterPro" id="IPR002018">
    <property type="entry name" value="CarbesteraseB"/>
</dbReference>
<evidence type="ECO:0000313" key="5">
    <source>
        <dbReference type="EMBL" id="CAI6333029.1"/>
    </source>
</evidence>
<dbReference type="Proteomes" id="UP001152607">
    <property type="component" value="Unassembled WGS sequence"/>
</dbReference>
<evidence type="ECO:0000256" key="2">
    <source>
        <dbReference type="ARBA" id="ARBA00022801"/>
    </source>
</evidence>
<dbReference type="InterPro" id="IPR019819">
    <property type="entry name" value="Carboxylesterase_B_CS"/>
</dbReference>
<sequence>MEINIPWILNNFRPYEYFNMKIGARSLVPYCACFAQACMTKESLPTATVDRGVVIGTTTTIAEATVKVNQYLGIPFASAPIGTGRFSPPKPTSWVGSLQTKEFKPSCIQVFNPYDSRDFIQDVFSVPRPEESEDCLYLNVFAPRDANSKNKTEGKQPLLPVLFWIYGGGYKFGNAGQPIYSGAPMAALEDVIVVSINYRTNLFGFPISPSITNITERNLGLLDQRAALDWVQRNIEAFGGDPSSVTIFGQSAGAFAVDVHLTSIWPNEEAPFRAAIMQSGTYSYNPVAPCNNTDYKDDLRYAQEQYNINFGMGGDNYTIVCDPRVRREAGRFVQVPVIGGSTVDDGSYYAAKNGTDIDKYFSTVFANETALKESVLAAYDLNPAEGRVDNQTILAQIHTDWNFHCPAMFLSNSSTQYVPTYRYIFNATFPNQRLAHLPDNRWPVSAQKAYHSSEIPIVLSTYNRTNATMAQVALSNTMRKAWARFAKDPWEAPIPGWKVAGRNGSFVMDFGTNGGSSIGVRRDETGKCWVWKDFIWKKHQ</sequence>